<reference evidence="16" key="1">
    <citation type="submission" date="2017-02" db="UniProtKB">
        <authorList>
            <consortium name="WormBaseParasite"/>
        </authorList>
    </citation>
    <scope>IDENTIFICATION</scope>
</reference>
<dbReference type="Pfam" id="PF02536">
    <property type="entry name" value="mTERF"/>
    <property type="match status" value="1"/>
</dbReference>
<dbReference type="GO" id="GO:0003676">
    <property type="term" value="F:nucleic acid binding"/>
    <property type="evidence" value="ECO:0007669"/>
    <property type="project" value="InterPro"/>
</dbReference>
<evidence type="ECO:0000313" key="15">
    <source>
        <dbReference type="Proteomes" id="UP000050640"/>
    </source>
</evidence>
<keyword evidence="6" id="KW-0812">Transmembrane</keyword>
<evidence type="ECO:0000256" key="9">
    <source>
        <dbReference type="ARBA" id="ARBA00022946"/>
    </source>
</evidence>
<dbReference type="Pfam" id="PF04281">
    <property type="entry name" value="Tom22"/>
    <property type="match status" value="1"/>
</dbReference>
<keyword evidence="15" id="KW-1185">Reference proteome</keyword>
<keyword evidence="11" id="KW-0811">Translocation</keyword>
<evidence type="ECO:0000256" key="14">
    <source>
        <dbReference type="ARBA" id="ARBA00023170"/>
    </source>
</evidence>
<keyword evidence="10" id="KW-1133">Transmembrane helix</keyword>
<evidence type="ECO:0000256" key="11">
    <source>
        <dbReference type="ARBA" id="ARBA00023010"/>
    </source>
</evidence>
<name>A0A0R3RU47_9BILA</name>
<dbReference type="Proteomes" id="UP000050640">
    <property type="component" value="Unplaced"/>
</dbReference>
<dbReference type="STRING" id="1147741.A0A0R3RU47"/>
<accession>A0A0R3RU47</accession>
<evidence type="ECO:0000256" key="2">
    <source>
        <dbReference type="ARBA" id="ARBA00007692"/>
    </source>
</evidence>
<evidence type="ECO:0000256" key="5">
    <source>
        <dbReference type="ARBA" id="ARBA00022448"/>
    </source>
</evidence>
<evidence type="ECO:0000256" key="12">
    <source>
        <dbReference type="ARBA" id="ARBA00023128"/>
    </source>
</evidence>
<keyword evidence="13" id="KW-0472">Membrane</keyword>
<dbReference type="AlphaFoldDB" id="A0A0R3RU47"/>
<protein>
    <recommendedName>
        <fullName evidence="4">Mitochondrial import receptor subunit TOM22 homolog</fullName>
    </recommendedName>
</protein>
<dbReference type="SMART" id="SM00733">
    <property type="entry name" value="Mterf"/>
    <property type="match status" value="4"/>
</dbReference>
<evidence type="ECO:0000256" key="10">
    <source>
        <dbReference type="ARBA" id="ARBA00022989"/>
    </source>
</evidence>
<dbReference type="GO" id="GO:0006886">
    <property type="term" value="P:intracellular protein transport"/>
    <property type="evidence" value="ECO:0007669"/>
    <property type="project" value="InterPro"/>
</dbReference>
<dbReference type="Gene3D" id="1.25.70.10">
    <property type="entry name" value="Transcription termination factor 3, mitochondrial"/>
    <property type="match status" value="1"/>
</dbReference>
<evidence type="ECO:0000256" key="8">
    <source>
        <dbReference type="ARBA" id="ARBA00022927"/>
    </source>
</evidence>
<dbReference type="InterPro" id="IPR038538">
    <property type="entry name" value="MTERF_sf"/>
</dbReference>
<evidence type="ECO:0000256" key="6">
    <source>
        <dbReference type="ARBA" id="ARBA00022692"/>
    </source>
</evidence>
<keyword evidence="14" id="KW-0675">Receptor</keyword>
<dbReference type="GO" id="GO:0005741">
    <property type="term" value="C:mitochondrial outer membrane"/>
    <property type="evidence" value="ECO:0007669"/>
    <property type="project" value="UniProtKB-SubCell"/>
</dbReference>
<evidence type="ECO:0000313" key="16">
    <source>
        <dbReference type="WBParaSite" id="EEL_0000553501-mRNA-1"/>
    </source>
</evidence>
<comment type="subcellular location">
    <subcellularLocation>
        <location evidence="1">Mitochondrion outer membrane</location>
        <topology evidence="1">Single-pass membrane protein</topology>
    </subcellularLocation>
</comment>
<comment type="similarity">
    <text evidence="2">Belongs to the mTERF family.</text>
</comment>
<keyword evidence="8" id="KW-0653">Protein transport</keyword>
<evidence type="ECO:0000256" key="13">
    <source>
        <dbReference type="ARBA" id="ARBA00023136"/>
    </source>
</evidence>
<dbReference type="PANTHER" id="PTHR12504:SF0">
    <property type="entry name" value="MITOCHONDRIAL IMPORT RECEPTOR SUBUNIT TOM22 HOMOLOG"/>
    <property type="match status" value="1"/>
</dbReference>
<evidence type="ECO:0000256" key="4">
    <source>
        <dbReference type="ARBA" id="ARBA00016229"/>
    </source>
</evidence>
<dbReference type="InterPro" id="IPR003690">
    <property type="entry name" value="MTERF"/>
</dbReference>
<organism evidence="15 16">
    <name type="scientific">Elaeophora elaphi</name>
    <dbReference type="NCBI Taxonomy" id="1147741"/>
    <lineage>
        <taxon>Eukaryota</taxon>
        <taxon>Metazoa</taxon>
        <taxon>Ecdysozoa</taxon>
        <taxon>Nematoda</taxon>
        <taxon>Chromadorea</taxon>
        <taxon>Rhabditida</taxon>
        <taxon>Spirurina</taxon>
        <taxon>Spiruromorpha</taxon>
        <taxon>Filarioidea</taxon>
        <taxon>Onchocercidae</taxon>
        <taxon>Elaeophora</taxon>
    </lineage>
</organism>
<keyword evidence="9" id="KW-0809">Transit peptide</keyword>
<comment type="similarity">
    <text evidence="3">Belongs to the Tom22 family.</text>
</comment>
<dbReference type="CDD" id="cd22884">
    <property type="entry name" value="TOM22"/>
    <property type="match status" value="1"/>
</dbReference>
<keyword evidence="12" id="KW-0496">Mitochondrion</keyword>
<dbReference type="PANTHER" id="PTHR12504">
    <property type="entry name" value="MITOCHONDRIAL IMPORT RECEPTOR SUBUNIT TOM22"/>
    <property type="match status" value="1"/>
</dbReference>
<keyword evidence="5" id="KW-0813">Transport</keyword>
<dbReference type="InterPro" id="IPR005683">
    <property type="entry name" value="Tom22"/>
</dbReference>
<dbReference type="WBParaSite" id="EEL_0000553501-mRNA-1">
    <property type="protein sequence ID" value="EEL_0000553501-mRNA-1"/>
    <property type="gene ID" value="EEL_0000553501"/>
</dbReference>
<evidence type="ECO:0000256" key="3">
    <source>
        <dbReference type="ARBA" id="ARBA00009874"/>
    </source>
</evidence>
<evidence type="ECO:0000256" key="7">
    <source>
        <dbReference type="ARBA" id="ARBA00022787"/>
    </source>
</evidence>
<proteinExistence type="inferred from homology"/>
<sequence>MAGGRIGGDEWDQIPDDELEETIAERLWGLREMFPDVFRCKLESSVDWSMWAAKHTFSFVKSALWIVSSSMMILVLPYVIEKERSEYEKSQVRFSEILCASFVIERTRLFQYMIFVRPGYWDLQKIAVNVFCFRKFVDGNVQVEVSGKFNEVKQRNITAKDSVSDSTAFDKKDFATKQINIIDRTSTLQTLSTRRKKQKVEANRFRPIVYSEGELDKSNFMQPPSRDNPLPFDPSTNPTLLPPTHSWSIAHYVNHLPVLQVLVELGMDLFEVDSVTQIGRKLVKLDWESDVRPKLVWLIHQVGMPITDIGSYLTRNPYFLLQDLESMQVRLNYLYTKRLTKAKILKIVQNNRFWLNTDVKTTDARLGWIQKTFELKGDEVRQLIVTEPRIIMFGVGSLERLVTMLSEELEFTKEQIKTILLKDPRVFMMEPNALHVTYNYLRYTMHLSNMQIAEWPLCLRFSIGAIRRRHEFLVQLQKADYNEGSPNYVHLSSLLQSSDQKFSLNVAHTYLNVYNAFLKNY</sequence>
<keyword evidence="7" id="KW-1000">Mitochondrion outer membrane</keyword>
<evidence type="ECO:0000256" key="1">
    <source>
        <dbReference type="ARBA" id="ARBA00004572"/>
    </source>
</evidence>